<dbReference type="SUPFAM" id="SSF75304">
    <property type="entry name" value="Amidase signature (AS) enzymes"/>
    <property type="match status" value="1"/>
</dbReference>
<evidence type="ECO:0000313" key="2">
    <source>
        <dbReference type="EMBL" id="MCM3713793.1"/>
    </source>
</evidence>
<gene>
    <name evidence="2" type="ORF">M3202_06825</name>
</gene>
<dbReference type="PANTHER" id="PTHR11895:SF176">
    <property type="entry name" value="AMIDASE AMID-RELATED"/>
    <property type="match status" value="1"/>
</dbReference>
<dbReference type="Pfam" id="PF01425">
    <property type="entry name" value="Amidase"/>
    <property type="match status" value="1"/>
</dbReference>
<comment type="caution">
    <text evidence="2">The sequence shown here is derived from an EMBL/GenBank/DDBJ whole genome shotgun (WGS) entry which is preliminary data.</text>
</comment>
<dbReference type="Proteomes" id="UP001139179">
    <property type="component" value="Unassembled WGS sequence"/>
</dbReference>
<evidence type="ECO:0000259" key="1">
    <source>
        <dbReference type="Pfam" id="PF01425"/>
    </source>
</evidence>
<dbReference type="RefSeq" id="WP_251222586.1">
    <property type="nucleotide sequence ID" value="NZ_JAMBOL010000003.1"/>
</dbReference>
<dbReference type="PANTHER" id="PTHR11895">
    <property type="entry name" value="TRANSAMIDASE"/>
    <property type="match status" value="1"/>
</dbReference>
<dbReference type="InterPro" id="IPR020556">
    <property type="entry name" value="Amidase_CS"/>
</dbReference>
<dbReference type="InterPro" id="IPR023631">
    <property type="entry name" value="Amidase_dom"/>
</dbReference>
<dbReference type="EMBL" id="JAMBOL010000003">
    <property type="protein sequence ID" value="MCM3713793.1"/>
    <property type="molecule type" value="Genomic_DNA"/>
</dbReference>
<sequence length="478" mass="52236">MKGQEEMLTLSLAEVAAHFQQKKLSPVEVTKQLLLRIEEVDPEINAFITIDQERVMSEAAEAEQEIQAGRYKGPLHGVAIGLKDLIYTKDMKTTMGSPLFADYVPSIDASVVERLQEAGAIIIGKLNTHQFAYGPTGDRSHAGPVKNPYDLTKMTGGSSSGSAAAVSACMCFGALGTDTGGSIRVPAAFCGIVGMKPTFGRVSKHGVFPLSWTLDHVGPMTRTVTDNALLLQVLTGYDRCDPYSLAVEEENVSKKIGASIKGIKVGLPSSFYYTDLHPEVRESMERSIAVLRESGAVIEEVHVPHIEQFAEAHKVILRSDAYAVHRERLAAHPDEWDDEVKERLLTGLETKGFEYAEALQIRQQAKEEFAAALQQVDVLLTPTVPILAPEINGRHVDIESYQKQHIRWSIMKLTAPTNFTGLPSLSLPSSRADNGLPIGAQLIGRPLDEALLYQIGYALEQGLALQPAKWQIGQKQSN</sequence>
<feature type="domain" description="Amidase" evidence="1">
    <location>
        <begin position="28"/>
        <end position="452"/>
    </location>
</feature>
<dbReference type="PROSITE" id="PS00571">
    <property type="entry name" value="AMIDASES"/>
    <property type="match status" value="1"/>
</dbReference>
<organism evidence="2 3">
    <name type="scientific">Halalkalibacter oceani</name>
    <dbReference type="NCBI Taxonomy" id="1653776"/>
    <lineage>
        <taxon>Bacteria</taxon>
        <taxon>Bacillati</taxon>
        <taxon>Bacillota</taxon>
        <taxon>Bacilli</taxon>
        <taxon>Bacillales</taxon>
        <taxon>Bacillaceae</taxon>
        <taxon>Halalkalibacter</taxon>
    </lineage>
</organism>
<dbReference type="AlphaFoldDB" id="A0A9X2DNY7"/>
<name>A0A9X2DNY7_9BACI</name>
<dbReference type="GO" id="GO:0003824">
    <property type="term" value="F:catalytic activity"/>
    <property type="evidence" value="ECO:0007669"/>
    <property type="project" value="InterPro"/>
</dbReference>
<accession>A0A9X2DNY7</accession>
<keyword evidence="3" id="KW-1185">Reference proteome</keyword>
<proteinExistence type="predicted"/>
<dbReference type="InterPro" id="IPR000120">
    <property type="entry name" value="Amidase"/>
</dbReference>
<dbReference type="InterPro" id="IPR036928">
    <property type="entry name" value="AS_sf"/>
</dbReference>
<evidence type="ECO:0000313" key="3">
    <source>
        <dbReference type="Proteomes" id="UP001139179"/>
    </source>
</evidence>
<reference evidence="2" key="1">
    <citation type="submission" date="2022-05" db="EMBL/GenBank/DDBJ databases">
        <title>Comparative Genomics of Spacecraft Associated Microbes.</title>
        <authorList>
            <person name="Tran M.T."/>
            <person name="Wright A."/>
            <person name="Seuylemezian A."/>
            <person name="Eisen J."/>
            <person name="Coil D."/>
        </authorList>
    </citation>
    <scope>NUCLEOTIDE SEQUENCE</scope>
    <source>
        <strain evidence="2">214.1.1</strain>
    </source>
</reference>
<protein>
    <submittedName>
        <fullName evidence="2">Amidase</fullName>
    </submittedName>
</protein>
<dbReference type="Gene3D" id="3.90.1300.10">
    <property type="entry name" value="Amidase signature (AS) domain"/>
    <property type="match status" value="1"/>
</dbReference>